<feature type="transmembrane region" description="Helical" evidence="8">
    <location>
        <begin position="327"/>
        <end position="346"/>
    </location>
</feature>
<keyword evidence="5 8" id="KW-0812">Transmembrane</keyword>
<keyword evidence="3" id="KW-0813">Transport</keyword>
<evidence type="ECO:0000256" key="6">
    <source>
        <dbReference type="ARBA" id="ARBA00022989"/>
    </source>
</evidence>
<dbReference type="PANTHER" id="PTHR30472">
    <property type="entry name" value="FERRIC ENTEROBACTIN TRANSPORT SYSTEM PERMEASE PROTEIN"/>
    <property type="match status" value="1"/>
</dbReference>
<keyword evidence="10" id="KW-1185">Reference proteome</keyword>
<dbReference type="FunFam" id="1.10.3470.10:FF:000001">
    <property type="entry name" value="Vitamin B12 ABC transporter permease BtuC"/>
    <property type="match status" value="1"/>
</dbReference>
<feature type="transmembrane region" description="Helical" evidence="8">
    <location>
        <begin position="113"/>
        <end position="133"/>
    </location>
</feature>
<feature type="transmembrane region" description="Helical" evidence="8">
    <location>
        <begin position="139"/>
        <end position="159"/>
    </location>
</feature>
<dbReference type="PANTHER" id="PTHR30472:SF25">
    <property type="entry name" value="ABC TRANSPORTER PERMEASE PROTEIN MJ0876-RELATED"/>
    <property type="match status" value="1"/>
</dbReference>
<dbReference type="CDD" id="cd06550">
    <property type="entry name" value="TM_ABC_iron-siderophores_like"/>
    <property type="match status" value="1"/>
</dbReference>
<feature type="transmembrane region" description="Helical" evidence="8">
    <location>
        <begin position="166"/>
        <end position="187"/>
    </location>
</feature>
<comment type="subcellular location">
    <subcellularLocation>
        <location evidence="1">Cell membrane</location>
        <topology evidence="1">Multi-pass membrane protein</topology>
    </subcellularLocation>
</comment>
<dbReference type="InterPro" id="IPR037294">
    <property type="entry name" value="ABC_BtuC-like"/>
</dbReference>
<feature type="transmembrane region" description="Helical" evidence="8">
    <location>
        <begin position="21"/>
        <end position="41"/>
    </location>
</feature>
<sequence>MPAPSPTAPPRSPTRPRRRRAPVLPLLAAGTLLTFVVSLGVGPVGMAPAETLAVLRDAALGRATTTANALVVTEVRLPRAILALLAGAGLAIAGASMQAYFRNPLAEPGVTGVAGGAAVGAVVVLVSGASALGPWTLPVAAFAGAMAVLLLVQAVAALTRDRDVTTVLLLGIALNAFCGALTGALVANAEDSQTVRGAMFWLQGDLTAARWRDVALVAAPVAGGALLVLALSRELNALLLGDEVARSMGVDVSRVRTAILVLTSVLVGGVIAVTGVIGFVGLVAPHVVRMLLGGDHRRLLPGSALLGALFLLAADTVARLAPAGTSWQTGVVTALVGSPLFFVLVLRTRHGRRTP</sequence>
<dbReference type="Gene3D" id="1.10.3470.10">
    <property type="entry name" value="ABC transporter involved in vitamin B12 uptake, BtuC"/>
    <property type="match status" value="1"/>
</dbReference>
<comment type="similarity">
    <text evidence="2">Belongs to the binding-protein-dependent transport system permease family. FecCD subfamily.</text>
</comment>
<accession>A0A543I7D7</accession>
<comment type="caution">
    <text evidence="9">The sequence shown here is derived from an EMBL/GenBank/DDBJ whole genome shotgun (WGS) entry which is preliminary data.</text>
</comment>
<proteinExistence type="inferred from homology"/>
<dbReference type="Proteomes" id="UP000316706">
    <property type="component" value="Unassembled WGS sequence"/>
</dbReference>
<dbReference type="GO" id="GO:0033214">
    <property type="term" value="P:siderophore-iron import into cell"/>
    <property type="evidence" value="ECO:0007669"/>
    <property type="project" value="TreeGrafter"/>
</dbReference>
<evidence type="ECO:0000256" key="3">
    <source>
        <dbReference type="ARBA" id="ARBA00022448"/>
    </source>
</evidence>
<evidence type="ECO:0000256" key="2">
    <source>
        <dbReference type="ARBA" id="ARBA00007935"/>
    </source>
</evidence>
<evidence type="ECO:0000256" key="5">
    <source>
        <dbReference type="ARBA" id="ARBA00022692"/>
    </source>
</evidence>
<name>A0A543I7D7_9ACTN</name>
<reference evidence="9 10" key="1">
    <citation type="submission" date="2019-06" db="EMBL/GenBank/DDBJ databases">
        <title>Sequencing the genomes of 1000 actinobacteria strains.</title>
        <authorList>
            <person name="Klenk H.-P."/>
        </authorList>
    </citation>
    <scope>NUCLEOTIDE SEQUENCE [LARGE SCALE GENOMIC DNA]</scope>
    <source>
        <strain evidence="9 10">DSM 45043</strain>
    </source>
</reference>
<evidence type="ECO:0000313" key="10">
    <source>
        <dbReference type="Proteomes" id="UP000316706"/>
    </source>
</evidence>
<keyword evidence="4" id="KW-1003">Cell membrane</keyword>
<evidence type="ECO:0000256" key="1">
    <source>
        <dbReference type="ARBA" id="ARBA00004651"/>
    </source>
</evidence>
<evidence type="ECO:0000256" key="8">
    <source>
        <dbReference type="SAM" id="Phobius"/>
    </source>
</evidence>
<feature type="transmembrane region" description="Helical" evidence="8">
    <location>
        <begin position="258"/>
        <end position="287"/>
    </location>
</feature>
<dbReference type="GO" id="GO:0005886">
    <property type="term" value="C:plasma membrane"/>
    <property type="evidence" value="ECO:0007669"/>
    <property type="project" value="UniProtKB-SubCell"/>
</dbReference>
<gene>
    <name evidence="9" type="ORF">FHX41_0094</name>
</gene>
<feature type="transmembrane region" description="Helical" evidence="8">
    <location>
        <begin position="80"/>
        <end position="101"/>
    </location>
</feature>
<dbReference type="Pfam" id="PF01032">
    <property type="entry name" value="FecCD"/>
    <property type="match status" value="1"/>
</dbReference>
<dbReference type="SUPFAM" id="SSF81345">
    <property type="entry name" value="ABC transporter involved in vitamin B12 uptake, BtuC"/>
    <property type="match status" value="1"/>
</dbReference>
<keyword evidence="7 8" id="KW-0472">Membrane</keyword>
<dbReference type="RefSeq" id="WP_221635127.1">
    <property type="nucleotide sequence ID" value="NZ_VFPO01000001.1"/>
</dbReference>
<protein>
    <submittedName>
        <fullName evidence="9">Iron complex transport system permease protein</fullName>
    </submittedName>
</protein>
<dbReference type="GO" id="GO:0022857">
    <property type="term" value="F:transmembrane transporter activity"/>
    <property type="evidence" value="ECO:0007669"/>
    <property type="project" value="InterPro"/>
</dbReference>
<evidence type="ECO:0000256" key="4">
    <source>
        <dbReference type="ARBA" id="ARBA00022475"/>
    </source>
</evidence>
<organism evidence="9 10">
    <name type="scientific">Actinomadura hallensis</name>
    <dbReference type="NCBI Taxonomy" id="337895"/>
    <lineage>
        <taxon>Bacteria</taxon>
        <taxon>Bacillati</taxon>
        <taxon>Actinomycetota</taxon>
        <taxon>Actinomycetes</taxon>
        <taxon>Streptosporangiales</taxon>
        <taxon>Thermomonosporaceae</taxon>
        <taxon>Actinomadura</taxon>
    </lineage>
</organism>
<keyword evidence="6 8" id="KW-1133">Transmembrane helix</keyword>
<dbReference type="InterPro" id="IPR000522">
    <property type="entry name" value="ABC_transptr_permease_BtuC"/>
</dbReference>
<evidence type="ECO:0000256" key="7">
    <source>
        <dbReference type="ARBA" id="ARBA00023136"/>
    </source>
</evidence>
<dbReference type="EMBL" id="VFPO01000001">
    <property type="protein sequence ID" value="TQM66516.1"/>
    <property type="molecule type" value="Genomic_DNA"/>
</dbReference>
<evidence type="ECO:0000313" key="9">
    <source>
        <dbReference type="EMBL" id="TQM66516.1"/>
    </source>
</evidence>
<dbReference type="AlphaFoldDB" id="A0A543I7D7"/>